<feature type="region of interest" description="Disordered" evidence="1">
    <location>
        <begin position="491"/>
        <end position="528"/>
    </location>
</feature>
<dbReference type="SUPFAM" id="SSF56801">
    <property type="entry name" value="Acetyl-CoA synthetase-like"/>
    <property type="match status" value="1"/>
</dbReference>
<evidence type="ECO:0000259" key="3">
    <source>
        <dbReference type="Pfam" id="PF13193"/>
    </source>
</evidence>
<evidence type="ECO:0000313" key="5">
    <source>
        <dbReference type="Proteomes" id="UP000658656"/>
    </source>
</evidence>
<dbReference type="OrthoDB" id="9803968at2"/>
<dbReference type="Pfam" id="PF00501">
    <property type="entry name" value="AMP-binding"/>
    <property type="match status" value="1"/>
</dbReference>
<feature type="compositionally biased region" description="Basic and acidic residues" evidence="1">
    <location>
        <begin position="496"/>
        <end position="505"/>
    </location>
</feature>
<dbReference type="InterPro" id="IPR000873">
    <property type="entry name" value="AMP-dep_synth/lig_dom"/>
</dbReference>
<evidence type="ECO:0000313" key="4">
    <source>
        <dbReference type="EMBL" id="GHF36193.1"/>
    </source>
</evidence>
<dbReference type="RefSeq" id="WP_145936379.1">
    <property type="nucleotide sequence ID" value="NZ_BNAV01000001.1"/>
</dbReference>
<reference evidence="4" key="1">
    <citation type="journal article" date="2014" name="Int. J. Syst. Evol. Microbiol.">
        <title>Complete genome sequence of Corynebacterium casei LMG S-19264T (=DSM 44701T), isolated from a smear-ripened cheese.</title>
        <authorList>
            <consortium name="US DOE Joint Genome Institute (JGI-PGF)"/>
            <person name="Walter F."/>
            <person name="Albersmeier A."/>
            <person name="Kalinowski J."/>
            <person name="Ruckert C."/>
        </authorList>
    </citation>
    <scope>NUCLEOTIDE SEQUENCE</scope>
    <source>
        <strain evidence="4">CGMCC 4.7679</strain>
    </source>
</reference>
<dbReference type="AlphaFoldDB" id="A0A8H9IN42"/>
<organism evidence="4 5">
    <name type="scientific">Amycolatopsis bartoniae</name>
    <dbReference type="NCBI Taxonomy" id="941986"/>
    <lineage>
        <taxon>Bacteria</taxon>
        <taxon>Bacillati</taxon>
        <taxon>Actinomycetota</taxon>
        <taxon>Actinomycetes</taxon>
        <taxon>Pseudonocardiales</taxon>
        <taxon>Pseudonocardiaceae</taxon>
        <taxon>Amycolatopsis</taxon>
    </lineage>
</organism>
<feature type="domain" description="AMP-dependent synthetase/ligase" evidence="2">
    <location>
        <begin position="18"/>
        <end position="370"/>
    </location>
</feature>
<dbReference type="InterPro" id="IPR025110">
    <property type="entry name" value="AMP-bd_C"/>
</dbReference>
<gene>
    <name evidence="4" type="primary">fadD</name>
    <name evidence="4" type="ORF">GCM10017566_06570</name>
</gene>
<dbReference type="PANTHER" id="PTHR43767">
    <property type="entry name" value="LONG-CHAIN-FATTY-ACID--COA LIGASE"/>
    <property type="match status" value="1"/>
</dbReference>
<dbReference type="InterPro" id="IPR042099">
    <property type="entry name" value="ANL_N_sf"/>
</dbReference>
<dbReference type="InterPro" id="IPR050237">
    <property type="entry name" value="ATP-dep_AMP-bd_enzyme"/>
</dbReference>
<comment type="caution">
    <text evidence="4">The sequence shown here is derived from an EMBL/GenBank/DDBJ whole genome shotgun (WGS) entry which is preliminary data.</text>
</comment>
<dbReference type="EMBL" id="BNAV01000001">
    <property type="protein sequence ID" value="GHF36193.1"/>
    <property type="molecule type" value="Genomic_DNA"/>
</dbReference>
<dbReference type="PANTHER" id="PTHR43767:SF1">
    <property type="entry name" value="NONRIBOSOMAL PEPTIDE SYNTHASE PES1 (EUROFUNG)-RELATED"/>
    <property type="match status" value="1"/>
</dbReference>
<dbReference type="Proteomes" id="UP000658656">
    <property type="component" value="Unassembled WGS sequence"/>
</dbReference>
<dbReference type="GO" id="GO:0016878">
    <property type="term" value="F:acid-thiol ligase activity"/>
    <property type="evidence" value="ECO:0007669"/>
    <property type="project" value="UniProtKB-ARBA"/>
</dbReference>
<reference evidence="4" key="2">
    <citation type="submission" date="2020-09" db="EMBL/GenBank/DDBJ databases">
        <authorList>
            <person name="Sun Q."/>
            <person name="Zhou Y."/>
        </authorList>
    </citation>
    <scope>NUCLEOTIDE SEQUENCE</scope>
    <source>
        <strain evidence="4">CGMCC 4.7679</strain>
    </source>
</reference>
<feature type="domain" description="AMP-binding enzyme C-terminal" evidence="3">
    <location>
        <begin position="420"/>
        <end position="494"/>
    </location>
</feature>
<accession>A0A8H9IN42</accession>
<dbReference type="Gene3D" id="3.30.300.30">
    <property type="match status" value="1"/>
</dbReference>
<evidence type="ECO:0000259" key="2">
    <source>
        <dbReference type="Pfam" id="PF00501"/>
    </source>
</evidence>
<proteinExistence type="predicted"/>
<dbReference type="Pfam" id="PF13193">
    <property type="entry name" value="AMP-binding_C"/>
    <property type="match status" value="1"/>
</dbReference>
<protein>
    <submittedName>
        <fullName evidence="4">Long-chain acyl-CoA synthetase</fullName>
    </submittedName>
</protein>
<dbReference type="InterPro" id="IPR045851">
    <property type="entry name" value="AMP-bd_C_sf"/>
</dbReference>
<sequence length="528" mass="56357">MGPFGDASTITLGDVLREHRRSRGGLTAAVDHAVRLSYAEFDHRVNKLANALAAHGAGQGERVLWLGQNSFRLLELLGACAKLGAAVIPVNWRQSADELAFVIDDVAARVVVWQDAEIGATVQAAREQAASADSSLWVRHDATGPGSYEELLESGDAADPEVDVDPASPVLGIYTAAFEGRPHAAMLSHWSALIEGLVVGRIAELSDATVFLNSGPMFHLGTLMTTLATLVHGGTNVVVARVDPEEMCAVIEAERCNRAFVMAPTLEAIREINAGGRFDLTSLWPDPDPATWTMCTPSANPATGRAGGYGQSEVSGLITSYGLGRKTDSIYGRPAPLSQVRIVDDTGADVPDGETGEIICRGPVVMTGYLHRDELNAQRRRDGWHYTGDLGKRAPDGSIQFVGPKLRMIKSASENIYPFEVERCLTAHPGVAAACVIGVPDERWTQSVKAVVVRAEGSTVTAEELVEHCRSSIASYKKPREVVFVGSLPKQANGQVDRDRVDAEHGGGGYPGQVSSGRRDVPLRAGAR</sequence>
<name>A0A8H9IN42_9PSEU</name>
<keyword evidence="5" id="KW-1185">Reference proteome</keyword>
<evidence type="ECO:0000256" key="1">
    <source>
        <dbReference type="SAM" id="MobiDB-lite"/>
    </source>
</evidence>
<dbReference type="Gene3D" id="3.40.50.12780">
    <property type="entry name" value="N-terminal domain of ligase-like"/>
    <property type="match status" value="1"/>
</dbReference>